<organism evidence="2 3">
    <name type="scientific">Candidatus Falkowbacteria bacterium CG1_02_37_44</name>
    <dbReference type="NCBI Taxonomy" id="1805146"/>
    <lineage>
        <taxon>Bacteria</taxon>
        <taxon>Candidatus Falkowiibacteriota</taxon>
    </lineage>
</organism>
<dbReference type="Proteomes" id="UP000183192">
    <property type="component" value="Unassembled WGS sequence"/>
</dbReference>
<dbReference type="STRING" id="1805146.AUJ27_02435"/>
<dbReference type="PANTHER" id="PTHR42924:SF3">
    <property type="entry name" value="POLYMERASE_HISTIDINOL PHOSPHATASE N-TERMINAL DOMAIN-CONTAINING PROTEIN"/>
    <property type="match status" value="1"/>
</dbReference>
<dbReference type="InterPro" id="IPR052018">
    <property type="entry name" value="PHP_domain"/>
</dbReference>
<dbReference type="AlphaFoldDB" id="A0A1J4TB41"/>
<evidence type="ECO:0000313" key="3">
    <source>
        <dbReference type="Proteomes" id="UP000183192"/>
    </source>
</evidence>
<dbReference type="PANTHER" id="PTHR42924">
    <property type="entry name" value="EXONUCLEASE"/>
    <property type="match status" value="1"/>
</dbReference>
<comment type="caution">
    <text evidence="2">The sequence shown here is derived from an EMBL/GenBank/DDBJ whole genome shotgun (WGS) entry which is preliminary data.</text>
</comment>
<evidence type="ECO:0000313" key="2">
    <source>
        <dbReference type="EMBL" id="OIO07431.1"/>
    </source>
</evidence>
<reference evidence="2 3" key="1">
    <citation type="journal article" date="2016" name="Environ. Microbiol.">
        <title>Genomic resolution of a cold subsurface aquifer community provides metabolic insights for novel microbes adapted to high CO concentrations.</title>
        <authorList>
            <person name="Probst A.J."/>
            <person name="Castelle C.J."/>
            <person name="Singh A."/>
            <person name="Brown C.T."/>
            <person name="Anantharaman K."/>
            <person name="Sharon I."/>
            <person name="Hug L.A."/>
            <person name="Burstein D."/>
            <person name="Emerson J.B."/>
            <person name="Thomas B.C."/>
            <person name="Banfield J.F."/>
        </authorList>
    </citation>
    <scope>NUCLEOTIDE SEQUENCE [LARGE SCALE GENOMIC DNA]</scope>
    <source>
        <strain evidence="2">CG1_02_37_44</strain>
    </source>
</reference>
<dbReference type="Gene3D" id="1.10.150.650">
    <property type="match status" value="1"/>
</dbReference>
<accession>A0A1J4TB41</accession>
<feature type="domain" description="Polymerase/histidinol phosphatase N-terminal" evidence="1">
    <location>
        <begin position="3"/>
        <end position="68"/>
    </location>
</feature>
<dbReference type="Gene3D" id="3.20.20.140">
    <property type="entry name" value="Metal-dependent hydrolases"/>
    <property type="match status" value="1"/>
</dbReference>
<sequence>MLIDLQLHSNYSDGYLTPTQVVKFAFKRGIKIAALTDHNTVSGLGEFRRSCKKYKIKPITGLELYAKVGHKKINLLWYNFDDKDPGLHKILRNSQIRRRSRVRKILNKLIKKYKFVLNVEKTLDKYNHYIPLNHIIDEIWENGRNKKIIKKALGNKNSREEEIIGGFFYNRDIAVLHESYINIERILRLRKRIGGQIILNHPGKNNQLGREFIIKVKKLGFDGIEVMSPHHSLGGVMYAQFIAREFDFIATGSSDFHRFEGGNYAIQNSWDYFKVDAKFLRKIKKIIG</sequence>
<proteinExistence type="predicted"/>
<dbReference type="SMART" id="SM00481">
    <property type="entry name" value="POLIIIAc"/>
    <property type="match status" value="1"/>
</dbReference>
<dbReference type="GO" id="GO:0035312">
    <property type="term" value="F:5'-3' DNA exonuclease activity"/>
    <property type="evidence" value="ECO:0007669"/>
    <property type="project" value="TreeGrafter"/>
</dbReference>
<dbReference type="InterPro" id="IPR004013">
    <property type="entry name" value="PHP_dom"/>
</dbReference>
<dbReference type="SUPFAM" id="SSF89550">
    <property type="entry name" value="PHP domain-like"/>
    <property type="match status" value="1"/>
</dbReference>
<gene>
    <name evidence="2" type="ORF">AUJ27_02435</name>
</gene>
<dbReference type="EMBL" id="MNUU01000046">
    <property type="protein sequence ID" value="OIO07431.1"/>
    <property type="molecule type" value="Genomic_DNA"/>
</dbReference>
<evidence type="ECO:0000259" key="1">
    <source>
        <dbReference type="SMART" id="SM00481"/>
    </source>
</evidence>
<dbReference type="InterPro" id="IPR016195">
    <property type="entry name" value="Pol/histidinol_Pase-like"/>
</dbReference>
<dbReference type="InterPro" id="IPR003141">
    <property type="entry name" value="Pol/His_phosphatase_N"/>
</dbReference>
<protein>
    <recommendedName>
        <fullName evidence="1">Polymerase/histidinol phosphatase N-terminal domain-containing protein</fullName>
    </recommendedName>
</protein>
<name>A0A1J4TB41_9BACT</name>
<dbReference type="GO" id="GO:0004534">
    <property type="term" value="F:5'-3' RNA exonuclease activity"/>
    <property type="evidence" value="ECO:0007669"/>
    <property type="project" value="TreeGrafter"/>
</dbReference>
<dbReference type="Pfam" id="PF02811">
    <property type="entry name" value="PHP"/>
    <property type="match status" value="1"/>
</dbReference>